<dbReference type="InterPro" id="IPR026341">
    <property type="entry name" value="T9SS_type_B"/>
</dbReference>
<dbReference type="Pfam" id="PF18911">
    <property type="entry name" value="PKD_4"/>
    <property type="match status" value="1"/>
</dbReference>
<comment type="caution">
    <text evidence="2">The sequence shown here is derived from an EMBL/GenBank/DDBJ whole genome shotgun (WGS) entry which is preliminary data.</text>
</comment>
<accession>A0ABV5J2S0</accession>
<name>A0ABV5J2S0_9BACT</name>
<evidence type="ECO:0000259" key="1">
    <source>
        <dbReference type="PROSITE" id="PS50093"/>
    </source>
</evidence>
<dbReference type="RefSeq" id="WP_379945338.1">
    <property type="nucleotide sequence ID" value="NZ_JBHMEW010000011.1"/>
</dbReference>
<dbReference type="Pfam" id="PF13573">
    <property type="entry name" value="SprB"/>
    <property type="match status" value="2"/>
</dbReference>
<dbReference type="InterPro" id="IPR000601">
    <property type="entry name" value="PKD_dom"/>
</dbReference>
<gene>
    <name evidence="2" type="ORF">ACFFUR_03225</name>
</gene>
<feature type="domain" description="PKD" evidence="1">
    <location>
        <begin position="437"/>
        <end position="507"/>
    </location>
</feature>
<dbReference type="PROSITE" id="PS50093">
    <property type="entry name" value="PKD"/>
    <property type="match status" value="1"/>
</dbReference>
<dbReference type="SMART" id="SM00089">
    <property type="entry name" value="PKD"/>
    <property type="match status" value="1"/>
</dbReference>
<dbReference type="SUPFAM" id="SSF49299">
    <property type="entry name" value="PKD domain"/>
    <property type="match status" value="1"/>
</dbReference>
<reference evidence="2 3" key="1">
    <citation type="submission" date="2024-09" db="EMBL/GenBank/DDBJ databases">
        <authorList>
            <person name="Sun Q."/>
            <person name="Mori K."/>
        </authorList>
    </citation>
    <scope>NUCLEOTIDE SEQUENCE [LARGE SCALE GENOMIC DNA]</scope>
    <source>
        <strain evidence="2 3">CECT 7682</strain>
    </source>
</reference>
<dbReference type="Proteomes" id="UP001589654">
    <property type="component" value="Unassembled WGS sequence"/>
</dbReference>
<dbReference type="Pfam" id="PF13585">
    <property type="entry name" value="CHU_C"/>
    <property type="match status" value="1"/>
</dbReference>
<dbReference type="Gene3D" id="2.60.40.740">
    <property type="match status" value="2"/>
</dbReference>
<proteinExistence type="predicted"/>
<dbReference type="EMBL" id="JBHMEW010000011">
    <property type="protein sequence ID" value="MFB9210802.1"/>
    <property type="molecule type" value="Genomic_DNA"/>
</dbReference>
<keyword evidence="3" id="KW-1185">Reference proteome</keyword>
<dbReference type="InterPro" id="IPR035986">
    <property type="entry name" value="PKD_dom_sf"/>
</dbReference>
<dbReference type="InterPro" id="IPR022409">
    <property type="entry name" value="PKD/Chitinase_dom"/>
</dbReference>
<dbReference type="NCBIfam" id="TIGR04131">
    <property type="entry name" value="Bac_Flav_CTERM"/>
    <property type="match status" value="1"/>
</dbReference>
<dbReference type="InterPro" id="IPR013783">
    <property type="entry name" value="Ig-like_fold"/>
</dbReference>
<sequence>MNSAFLKNRFLVLILIWVFMLPMVVHGSAGVPISIKESGKLALCTYEEKGHIILSVEGGVAPYKYEWPSLKEYTSTVENLDPGKYTVIVTDSHGNEASKEILIQPPYPLIARMEQIQQSSCGEANGSAEVKILMGRGGPYNVQWSHGLEGELKAGQLMPGSYAVKVSDQYNCSTTLSFEIKASNTSMEILKSITSNSCGKKDQGAISLEIKGGIAPYRYKWSNGATSSSINNLPSGDYQVEVVDAEGCSISQNFEVKNSSELNVTHQIQDLACNGAANGWAKLDIQGGAAPYQVQWMDQEGQGELERDGLKPGTYTAKITDASGCTLTDSFVIQEPKAMEISLQSAVEMDCNSGFASGEAWVSIEGGVSPYKIFWDNGAENTREIQFSESREIKVLVEDSKGCVVQKSLKTDFPSTQGRVNFHYSQNSFIAPEEIVVNQPVQFESILAEDVLTWEWDFGDGRSSQERSPSHVYKKKGSFEVILRVLDAYGCQSVHANTLVVEDRGTKMKIPNAFSPNGDKLNDTFLPKYKNISSFEMYIFNTWGELLFSSKGMDSQGWDGIYQGEIMPEGNYVYKISYADLDNKVVQKSGMLTLIK</sequence>
<evidence type="ECO:0000313" key="2">
    <source>
        <dbReference type="EMBL" id="MFB9210802.1"/>
    </source>
</evidence>
<dbReference type="CDD" id="cd00146">
    <property type="entry name" value="PKD"/>
    <property type="match status" value="1"/>
</dbReference>
<organism evidence="2 3">
    <name type="scientific">Echinicola jeungdonensis</name>
    <dbReference type="NCBI Taxonomy" id="709343"/>
    <lineage>
        <taxon>Bacteria</taxon>
        <taxon>Pseudomonadati</taxon>
        <taxon>Bacteroidota</taxon>
        <taxon>Cytophagia</taxon>
        <taxon>Cytophagales</taxon>
        <taxon>Cyclobacteriaceae</taxon>
        <taxon>Echinicola</taxon>
    </lineage>
</organism>
<protein>
    <submittedName>
        <fullName evidence="2">PKD domain-containing protein</fullName>
    </submittedName>
</protein>
<dbReference type="Gene3D" id="2.60.40.10">
    <property type="entry name" value="Immunoglobulins"/>
    <property type="match status" value="1"/>
</dbReference>
<evidence type="ECO:0000313" key="3">
    <source>
        <dbReference type="Proteomes" id="UP001589654"/>
    </source>
</evidence>
<dbReference type="InterPro" id="IPR025667">
    <property type="entry name" value="SprB_repeat"/>
</dbReference>